<dbReference type="RefSeq" id="XP_010909942.1">
    <property type="nucleotide sequence ID" value="XM_010911640.1"/>
</dbReference>
<name>A0A6I9QI36_ELAGV</name>
<proteinExistence type="predicted"/>
<dbReference type="Pfam" id="PF14223">
    <property type="entry name" value="Retrotran_gag_2"/>
    <property type="match status" value="1"/>
</dbReference>
<reference evidence="3" key="1">
    <citation type="submission" date="2025-08" db="UniProtKB">
        <authorList>
            <consortium name="RefSeq"/>
        </authorList>
    </citation>
    <scope>IDENTIFICATION</scope>
</reference>
<dbReference type="Proteomes" id="UP000504607">
    <property type="component" value="Unplaced"/>
</dbReference>
<sequence>MKVHSRSSPEPQHQKRHGTYYKRHIKEQKRMIFIVNQLKRNGEKITDVRVMEKILRSLDAKFDFIVVAIEESKEPEEMTTEQLVGSLQAHEQKLSKKMEEKPIEQIKQVSAVEVVEEEEKVEDSIKINHKEVKETQETSMPEVVVEEDFLILEEEEGASNHMYGMKEMLFEMDESFKGSVTFGDFSIRPVQGKGKILIKLKDGTQNFISDVYYVPDMKSNILSLGQLLKKGYDIHVKELCLSIRENNNTLIAHISMSKNRMFELSLHVDDSTCCDPIEFHDANKEEKWTKAMHEEILSIEKNDI</sequence>
<dbReference type="Pfam" id="PF22936">
    <property type="entry name" value="Pol_BBD"/>
    <property type="match status" value="1"/>
</dbReference>
<organism evidence="2 3">
    <name type="scientific">Elaeis guineensis var. tenera</name>
    <name type="common">Oil palm</name>
    <dbReference type="NCBI Taxonomy" id="51953"/>
    <lineage>
        <taxon>Eukaryota</taxon>
        <taxon>Viridiplantae</taxon>
        <taxon>Streptophyta</taxon>
        <taxon>Embryophyta</taxon>
        <taxon>Tracheophyta</taxon>
        <taxon>Spermatophyta</taxon>
        <taxon>Magnoliopsida</taxon>
        <taxon>Liliopsida</taxon>
        <taxon>Arecaceae</taxon>
        <taxon>Arecoideae</taxon>
        <taxon>Cocoseae</taxon>
        <taxon>Elaeidinae</taxon>
        <taxon>Elaeis</taxon>
    </lineage>
</organism>
<dbReference type="PANTHER" id="PTHR35317">
    <property type="entry name" value="OS04G0629600 PROTEIN"/>
    <property type="match status" value="1"/>
</dbReference>
<dbReference type="InParanoid" id="A0A6I9QI36"/>
<accession>A0A6I9QI36</accession>
<gene>
    <name evidence="3" type="primary">LOC105035927</name>
</gene>
<feature type="domain" description="Retrovirus-related Pol polyprotein from transposon TNT 1-94-like beta-barrel" evidence="1">
    <location>
        <begin position="157"/>
        <end position="232"/>
    </location>
</feature>
<evidence type="ECO:0000259" key="1">
    <source>
        <dbReference type="Pfam" id="PF22936"/>
    </source>
</evidence>
<keyword evidence="2" id="KW-1185">Reference proteome</keyword>
<evidence type="ECO:0000313" key="3">
    <source>
        <dbReference type="RefSeq" id="XP_010909942.1"/>
    </source>
</evidence>
<dbReference type="InterPro" id="IPR054722">
    <property type="entry name" value="PolX-like_BBD"/>
</dbReference>
<dbReference type="OrthoDB" id="906313at2759"/>
<dbReference type="AlphaFoldDB" id="A0A6I9QI36"/>
<dbReference type="PANTHER" id="PTHR35317:SF28">
    <property type="entry name" value="ZINC FINGER, CCHC-TYPE, RIBONUCLEASE H-LIKE DOMAIN, GAG-PRE-INTEGRASE DOMAIN PROTEIN-RELATED"/>
    <property type="match status" value="1"/>
</dbReference>
<protein>
    <submittedName>
        <fullName evidence="3">Uncharacterized protein LOC105035927</fullName>
    </submittedName>
</protein>
<evidence type="ECO:0000313" key="2">
    <source>
        <dbReference type="Proteomes" id="UP000504607"/>
    </source>
</evidence>